<feature type="transmembrane region" description="Helical" evidence="8">
    <location>
        <begin position="334"/>
        <end position="357"/>
    </location>
</feature>
<feature type="transmembrane region" description="Helical" evidence="8">
    <location>
        <begin position="401"/>
        <end position="422"/>
    </location>
</feature>
<dbReference type="GO" id="GO:0016020">
    <property type="term" value="C:membrane"/>
    <property type="evidence" value="ECO:0007669"/>
    <property type="project" value="UniProtKB-SubCell"/>
</dbReference>
<dbReference type="InterPro" id="IPR008253">
    <property type="entry name" value="Marvel"/>
</dbReference>
<feature type="transmembrane region" description="Helical" evidence="8">
    <location>
        <begin position="516"/>
        <end position="539"/>
    </location>
</feature>
<feature type="transmembrane region" description="Helical" evidence="8">
    <location>
        <begin position="301"/>
        <end position="322"/>
    </location>
</feature>
<dbReference type="Proteomes" id="UP000250572">
    <property type="component" value="Unassembled WGS sequence"/>
</dbReference>
<evidence type="ECO:0000256" key="6">
    <source>
        <dbReference type="ARBA" id="ARBA00034721"/>
    </source>
</evidence>
<reference evidence="10 11" key="1">
    <citation type="journal article" date="2018" name="G3 (Bethesda)">
        <title>A High-Quality Reference Genome for the Invasive Mosquitofish Gambusia affinis Using a Chicago Library.</title>
        <authorList>
            <person name="Hoffberg S.L."/>
            <person name="Troendle N.J."/>
            <person name="Glenn T.C."/>
            <person name="Mahmud O."/>
            <person name="Louha S."/>
            <person name="Chalopin D."/>
            <person name="Bennetzen J.L."/>
            <person name="Mauricio R."/>
        </authorList>
    </citation>
    <scope>NUCLEOTIDE SEQUENCE [LARGE SCALE GENOMIC DNA]</scope>
    <source>
        <strain evidence="10">NE01/NJP1002.9</strain>
        <tissue evidence="10">Muscle</tissue>
    </source>
</reference>
<dbReference type="AlphaFoldDB" id="A0A315V776"/>
<feature type="domain" description="MARVEL" evidence="9">
    <location>
        <begin position="8"/>
        <end position="135"/>
    </location>
</feature>
<feature type="transmembrane region" description="Helical" evidence="8">
    <location>
        <begin position="41"/>
        <end position="62"/>
    </location>
</feature>
<keyword evidence="2 7" id="KW-0812">Transmembrane</keyword>
<evidence type="ECO:0000256" key="3">
    <source>
        <dbReference type="ARBA" id="ARBA00022737"/>
    </source>
</evidence>
<accession>A0A315V776</accession>
<feature type="transmembrane region" description="Helical" evidence="8">
    <location>
        <begin position="210"/>
        <end position="230"/>
    </location>
</feature>
<feature type="transmembrane region" description="Helical" evidence="8">
    <location>
        <begin position="442"/>
        <end position="467"/>
    </location>
</feature>
<evidence type="ECO:0000256" key="7">
    <source>
        <dbReference type="PROSITE-ProRule" id="PRU00581"/>
    </source>
</evidence>
<dbReference type="Pfam" id="PF01284">
    <property type="entry name" value="MARVEL"/>
    <property type="match status" value="3"/>
</dbReference>
<comment type="subcellular location">
    <subcellularLocation>
        <location evidence="1">Membrane</location>
        <topology evidence="1">Multi-pass membrane protein</topology>
    </subcellularLocation>
</comment>
<evidence type="ECO:0000256" key="4">
    <source>
        <dbReference type="ARBA" id="ARBA00022989"/>
    </source>
</evidence>
<feature type="domain" description="MARVEL" evidence="9">
    <location>
        <begin position="271"/>
        <end position="395"/>
    </location>
</feature>
<evidence type="ECO:0000259" key="9">
    <source>
        <dbReference type="PROSITE" id="PS51225"/>
    </source>
</evidence>
<evidence type="ECO:0000256" key="5">
    <source>
        <dbReference type="ARBA" id="ARBA00023136"/>
    </source>
</evidence>
<evidence type="ECO:0000256" key="8">
    <source>
        <dbReference type="SAM" id="Phobius"/>
    </source>
</evidence>
<gene>
    <name evidence="10" type="ORF">CCH79_00014567</name>
</gene>
<keyword evidence="4 8" id="KW-1133">Transmembrane helix</keyword>
<keyword evidence="5 7" id="KW-0472">Membrane</keyword>
<evidence type="ECO:0000313" key="11">
    <source>
        <dbReference type="Proteomes" id="UP000250572"/>
    </source>
</evidence>
<dbReference type="PANTHER" id="PTHR17068:SF2">
    <property type="entry name" value="MYELOID-ASSOCIATED DIFFERENTIATION MARKER-LIKE"/>
    <property type="match status" value="1"/>
</dbReference>
<feature type="transmembrane region" description="Helical" evidence="8">
    <location>
        <begin position="276"/>
        <end position="295"/>
    </location>
</feature>
<feature type="transmembrane region" description="Helical" evidence="8">
    <location>
        <begin position="107"/>
        <end position="125"/>
    </location>
</feature>
<feature type="transmembrane region" description="Helical" evidence="8">
    <location>
        <begin position="369"/>
        <end position="389"/>
    </location>
</feature>
<sequence length="540" mass="60381">MVTLDFKTLTVPVGILRILAVVFTCVTFSLVASSGHESSSFWSWCMFSWCFCFSVTLIILVLEFTSLSSKLPISWDDFTTAFAMLATLMVLTASLLYSIFYTCSDCGKAIAACVFSFLTFILYTVEVGLTRAKPGEISGFLSTVPGLLKVLEAFVACIIFICVGMVGLYGESPGLQWCIAVYSICFIFSLLIIILTIGRLLSLFPAPFSKVLMVCNVLSVLMYITAAVIWPFYTFRNYPRPSSCSFYCAWNYYFVITFMTYFNLIAYIVDTPVGILRILAVVVTCMSFSLVASATPDSLSYWGWCIFTWVFCCFFTLLILILEFTTISTKVPFAWEDFTAAFAILSSVMCLCAAIMYPTFFACNTCHRQIGASVVSWVCFAVYVAEVVLTRLRPSGQDSGFLSTPPGIMKMLESFFACLIFLSLERGHYSGHQFASGLNWCIAVYSLCFIFAIAIILLTLVNITAYFPFPFDKVVIVCNVLAAVMYLTVMVMWPLYSFHNNKRPATCGRLCSWDKLVLITVMTVFNCIVYILDSIYSILL</sequence>
<feature type="non-terminal residue" evidence="10">
    <location>
        <position position="540"/>
    </location>
</feature>
<dbReference type="EMBL" id="NHOQ01002164">
    <property type="protein sequence ID" value="PWA19228.1"/>
    <property type="molecule type" value="Genomic_DNA"/>
</dbReference>
<proteinExistence type="inferred from homology"/>
<feature type="transmembrane region" description="Helical" evidence="8">
    <location>
        <begin position="250"/>
        <end position="269"/>
    </location>
</feature>
<protein>
    <recommendedName>
        <fullName evidence="9">MARVEL domain-containing protein</fullName>
    </recommendedName>
</protein>
<evidence type="ECO:0000256" key="2">
    <source>
        <dbReference type="ARBA" id="ARBA00022692"/>
    </source>
</evidence>
<dbReference type="PANTHER" id="PTHR17068">
    <property type="entry name" value="MYELOID-ASSOCIATED DIFFERENTIATION MARKER MYADM FAMILY MEMBER"/>
    <property type="match status" value="1"/>
</dbReference>
<evidence type="ECO:0000256" key="1">
    <source>
        <dbReference type="ARBA" id="ARBA00004141"/>
    </source>
</evidence>
<keyword evidence="11" id="KW-1185">Reference proteome</keyword>
<feature type="transmembrane region" description="Helical" evidence="8">
    <location>
        <begin position="474"/>
        <end position="496"/>
    </location>
</feature>
<feature type="transmembrane region" description="Helical" evidence="8">
    <location>
        <begin position="82"/>
        <end position="101"/>
    </location>
</feature>
<comment type="caution">
    <text evidence="10">The sequence shown here is derived from an EMBL/GenBank/DDBJ whole genome shotgun (WGS) entry which is preliminary data.</text>
</comment>
<name>A0A315V776_GAMAF</name>
<feature type="transmembrane region" description="Helical" evidence="8">
    <location>
        <begin position="12"/>
        <end position="35"/>
    </location>
</feature>
<comment type="similarity">
    <text evidence="6">Belongs to the MAL family.</text>
</comment>
<keyword evidence="3" id="KW-0677">Repeat</keyword>
<feature type="domain" description="MARVEL" evidence="9">
    <location>
        <begin position="401"/>
        <end position="540"/>
    </location>
</feature>
<organism evidence="10 11">
    <name type="scientific">Gambusia affinis</name>
    <name type="common">Western mosquitofish</name>
    <name type="synonym">Heterandria affinis</name>
    <dbReference type="NCBI Taxonomy" id="33528"/>
    <lineage>
        <taxon>Eukaryota</taxon>
        <taxon>Metazoa</taxon>
        <taxon>Chordata</taxon>
        <taxon>Craniata</taxon>
        <taxon>Vertebrata</taxon>
        <taxon>Euteleostomi</taxon>
        <taxon>Actinopterygii</taxon>
        <taxon>Neopterygii</taxon>
        <taxon>Teleostei</taxon>
        <taxon>Neoteleostei</taxon>
        <taxon>Acanthomorphata</taxon>
        <taxon>Ovalentaria</taxon>
        <taxon>Atherinomorphae</taxon>
        <taxon>Cyprinodontiformes</taxon>
        <taxon>Poeciliidae</taxon>
        <taxon>Poeciliinae</taxon>
        <taxon>Gambusia</taxon>
    </lineage>
</organism>
<feature type="transmembrane region" description="Helical" evidence="8">
    <location>
        <begin position="146"/>
        <end position="168"/>
    </location>
</feature>
<dbReference type="PROSITE" id="PS51225">
    <property type="entry name" value="MARVEL"/>
    <property type="match status" value="4"/>
</dbReference>
<dbReference type="InterPro" id="IPR047123">
    <property type="entry name" value="MYADM-like"/>
</dbReference>
<feature type="transmembrane region" description="Helical" evidence="8">
    <location>
        <begin position="174"/>
        <end position="198"/>
    </location>
</feature>
<feature type="domain" description="MARVEL" evidence="9">
    <location>
        <begin position="140"/>
        <end position="279"/>
    </location>
</feature>
<evidence type="ECO:0000313" key="10">
    <source>
        <dbReference type="EMBL" id="PWA19228.1"/>
    </source>
</evidence>